<dbReference type="HOGENOM" id="CLU_139848_0_0_1"/>
<protein>
    <recommendedName>
        <fullName evidence="1">HP domain-containing protein</fullName>
    </recommendedName>
</protein>
<dbReference type="InterPro" id="IPR036886">
    <property type="entry name" value="Villin_headpiece_dom_sf"/>
</dbReference>
<dbReference type="EMBL" id="AFYH01139826">
    <property type="status" value="NOT_ANNOTATED_CDS"/>
    <property type="molecule type" value="Genomic_DNA"/>
</dbReference>
<dbReference type="SUPFAM" id="SSF47050">
    <property type="entry name" value="VHP, Villin headpiece domain"/>
    <property type="match status" value="1"/>
</dbReference>
<reference evidence="2" key="2">
    <citation type="submission" date="2025-08" db="UniProtKB">
        <authorList>
            <consortium name="Ensembl"/>
        </authorList>
    </citation>
    <scope>IDENTIFICATION</scope>
</reference>
<dbReference type="InterPro" id="IPR003128">
    <property type="entry name" value="Villin_headpiece"/>
</dbReference>
<evidence type="ECO:0000313" key="2">
    <source>
        <dbReference type="Ensembl" id="ENSLACP00000012657.1"/>
    </source>
</evidence>
<dbReference type="GO" id="GO:0008154">
    <property type="term" value="P:actin polymerization or depolymerization"/>
    <property type="evidence" value="ECO:0007669"/>
    <property type="project" value="TreeGrafter"/>
</dbReference>
<dbReference type="Proteomes" id="UP000008672">
    <property type="component" value="Unassembled WGS sequence"/>
</dbReference>
<evidence type="ECO:0000313" key="3">
    <source>
        <dbReference type="Proteomes" id="UP000008672"/>
    </source>
</evidence>
<dbReference type="eggNOG" id="KOG0445">
    <property type="taxonomic scope" value="Eukaryota"/>
</dbReference>
<dbReference type="GO" id="GO:0051014">
    <property type="term" value="P:actin filament severing"/>
    <property type="evidence" value="ECO:0007669"/>
    <property type="project" value="TreeGrafter"/>
</dbReference>
<evidence type="ECO:0000259" key="1">
    <source>
        <dbReference type="PROSITE" id="PS51089"/>
    </source>
</evidence>
<name>H3ASN6_LATCH</name>
<dbReference type="OMA" id="WEPVLEI"/>
<dbReference type="Gene3D" id="1.10.950.10">
    <property type="entry name" value="Villin headpiece domain"/>
    <property type="match status" value="1"/>
</dbReference>
<dbReference type="GO" id="GO:0051015">
    <property type="term" value="F:actin filament binding"/>
    <property type="evidence" value="ECO:0007669"/>
    <property type="project" value="InterPro"/>
</dbReference>
<dbReference type="Ensembl" id="ENSLACT00000012751.1">
    <property type="protein sequence ID" value="ENSLACP00000012657.1"/>
    <property type="gene ID" value="ENSLACG00000011151.1"/>
</dbReference>
<dbReference type="PANTHER" id="PTHR11977:SF87">
    <property type="entry name" value="SUPERVILLIN ISOFORM X1"/>
    <property type="match status" value="1"/>
</dbReference>
<dbReference type="GO" id="GO:0015629">
    <property type="term" value="C:actin cytoskeleton"/>
    <property type="evidence" value="ECO:0007669"/>
    <property type="project" value="TreeGrafter"/>
</dbReference>
<keyword evidence="3" id="KW-1185">Reference proteome</keyword>
<sequence length="111" mass="12972">KNPKRPPRAYLIHAGAEPLTFTNIFPQWEPVLEIAIFSFKTDAVQNKVMLVQDVLARLCKTQYTLEEIQSRPLPEGVDPLKLEIYLSDEDFQLQRALEMKRDEFNSLPNWK</sequence>
<reference evidence="2" key="3">
    <citation type="submission" date="2025-09" db="UniProtKB">
        <authorList>
            <consortium name="Ensembl"/>
        </authorList>
    </citation>
    <scope>IDENTIFICATION</scope>
</reference>
<feature type="domain" description="HP" evidence="1">
    <location>
        <begin position="57"/>
        <end position="111"/>
    </location>
</feature>
<accession>H3ASN6</accession>
<dbReference type="GO" id="GO:0005546">
    <property type="term" value="F:phosphatidylinositol-4,5-bisphosphate binding"/>
    <property type="evidence" value="ECO:0007669"/>
    <property type="project" value="TreeGrafter"/>
</dbReference>
<dbReference type="GO" id="GO:0051016">
    <property type="term" value="P:barbed-end actin filament capping"/>
    <property type="evidence" value="ECO:0007669"/>
    <property type="project" value="TreeGrafter"/>
</dbReference>
<reference evidence="3" key="1">
    <citation type="submission" date="2011-08" db="EMBL/GenBank/DDBJ databases">
        <title>The draft genome of Latimeria chalumnae.</title>
        <authorList>
            <person name="Di Palma F."/>
            <person name="Alfoldi J."/>
            <person name="Johnson J."/>
            <person name="Berlin A."/>
            <person name="Gnerre S."/>
            <person name="Jaffe D."/>
            <person name="MacCallum I."/>
            <person name="Young S."/>
            <person name="Walker B.J."/>
            <person name="Lander E."/>
            <person name="Lindblad-Toh K."/>
        </authorList>
    </citation>
    <scope>NUCLEOTIDE SEQUENCE [LARGE SCALE GENOMIC DNA]</scope>
    <source>
        <strain evidence="3">Wild caught</strain>
    </source>
</reference>
<dbReference type="Gene3D" id="3.40.20.10">
    <property type="entry name" value="Severin"/>
    <property type="match status" value="1"/>
</dbReference>
<dbReference type="InParanoid" id="H3ASN6"/>
<dbReference type="Pfam" id="PF02209">
    <property type="entry name" value="VHP"/>
    <property type="match status" value="1"/>
</dbReference>
<proteinExistence type="predicted"/>
<dbReference type="GO" id="GO:0005737">
    <property type="term" value="C:cytoplasm"/>
    <property type="evidence" value="ECO:0007669"/>
    <property type="project" value="TreeGrafter"/>
</dbReference>
<dbReference type="InterPro" id="IPR029006">
    <property type="entry name" value="ADF-H/Gelsolin-like_dom_sf"/>
</dbReference>
<dbReference type="GeneTree" id="ENSGT00940000154653"/>
<dbReference type="InterPro" id="IPR007122">
    <property type="entry name" value="Villin/Gelsolin"/>
</dbReference>
<dbReference type="PANTHER" id="PTHR11977">
    <property type="entry name" value="VILLIN"/>
    <property type="match status" value="1"/>
</dbReference>
<dbReference type="Bgee" id="ENSLACG00000011151">
    <property type="expression patterns" value="Expressed in muscle tissue and 6 other cell types or tissues"/>
</dbReference>
<organism evidence="2 3">
    <name type="scientific">Latimeria chalumnae</name>
    <name type="common">Coelacanth</name>
    <dbReference type="NCBI Taxonomy" id="7897"/>
    <lineage>
        <taxon>Eukaryota</taxon>
        <taxon>Metazoa</taxon>
        <taxon>Chordata</taxon>
        <taxon>Craniata</taxon>
        <taxon>Vertebrata</taxon>
        <taxon>Euteleostomi</taxon>
        <taxon>Coelacanthiformes</taxon>
        <taxon>Coelacanthidae</taxon>
        <taxon>Latimeria</taxon>
    </lineage>
</organism>
<dbReference type="AlphaFoldDB" id="H3ASN6"/>
<dbReference type="PROSITE" id="PS51089">
    <property type="entry name" value="HP"/>
    <property type="match status" value="1"/>
</dbReference>
<dbReference type="STRING" id="7897.ENSLACP00000012657"/>